<dbReference type="Proteomes" id="UP000182114">
    <property type="component" value="Unassembled WGS sequence"/>
</dbReference>
<dbReference type="InterPro" id="IPR046357">
    <property type="entry name" value="PPIase_dom_sf"/>
</dbReference>
<dbReference type="EC" id="5.2.1.8" evidence="2 4"/>
<evidence type="ECO:0000256" key="3">
    <source>
        <dbReference type="ARBA" id="ARBA00023110"/>
    </source>
</evidence>
<sequence>MYLAALNIRWMNIKSIFYFLAITLVFISCKKDDDVVIVPPTDLSETIVDDESALQAYFSTHFYNYEDFENPAEDFDYQIVFDTISGVNSDKISLLNSEGFGFKTVKVTSENVGITDSDEEIDHKLYYLVAREGIGAATTFADSTFVRYQGELLDGTIFDSSAAPIWFSLPSLVTGFAQGITQFKGGGPGSVNEDGTVKIEDYGIGAIFMPSALGYYAASQTNIPAYSPIVFKIDLFTVNQADHDNDGIPSYLEDVDGNGRLNNDNTDEEDEAKVFTFVPNYLDADDDGDNTPTSEEIDIVNGEVVFRDTDNDGIPDHLDPDTK</sequence>
<keyword evidence="4 6" id="KW-0413">Isomerase</keyword>
<dbReference type="Pfam" id="PF00254">
    <property type="entry name" value="FKBP_C"/>
    <property type="match status" value="1"/>
</dbReference>
<accession>A0A1G7L2K0</accession>
<evidence type="ECO:0000256" key="4">
    <source>
        <dbReference type="PROSITE-ProRule" id="PRU00277"/>
    </source>
</evidence>
<evidence type="ECO:0000256" key="2">
    <source>
        <dbReference type="ARBA" id="ARBA00013194"/>
    </source>
</evidence>
<protein>
    <recommendedName>
        <fullName evidence="2 4">peptidylprolyl isomerase</fullName>
        <ecNumber evidence="2 4">5.2.1.8</ecNumber>
    </recommendedName>
</protein>
<evidence type="ECO:0000313" key="6">
    <source>
        <dbReference type="EMBL" id="SDF43708.1"/>
    </source>
</evidence>
<keyword evidence="7" id="KW-1185">Reference proteome</keyword>
<keyword evidence="3 4" id="KW-0697">Rotamase</keyword>
<organism evidence="6 7">
    <name type="scientific">Cellulophaga baltica</name>
    <dbReference type="NCBI Taxonomy" id="76594"/>
    <lineage>
        <taxon>Bacteria</taxon>
        <taxon>Pseudomonadati</taxon>
        <taxon>Bacteroidota</taxon>
        <taxon>Flavobacteriia</taxon>
        <taxon>Flavobacteriales</taxon>
        <taxon>Flavobacteriaceae</taxon>
        <taxon>Cellulophaga</taxon>
    </lineage>
</organism>
<dbReference type="AlphaFoldDB" id="A0A1G7L2K0"/>
<comment type="catalytic activity">
    <reaction evidence="1 4">
        <text>[protein]-peptidylproline (omega=180) = [protein]-peptidylproline (omega=0)</text>
        <dbReference type="Rhea" id="RHEA:16237"/>
        <dbReference type="Rhea" id="RHEA-COMP:10747"/>
        <dbReference type="Rhea" id="RHEA-COMP:10748"/>
        <dbReference type="ChEBI" id="CHEBI:83833"/>
        <dbReference type="ChEBI" id="CHEBI:83834"/>
        <dbReference type="EC" id="5.2.1.8"/>
    </reaction>
</comment>
<feature type="domain" description="PPIase FKBP-type" evidence="5">
    <location>
        <begin position="141"/>
        <end position="239"/>
    </location>
</feature>
<dbReference type="GO" id="GO:0003755">
    <property type="term" value="F:peptidyl-prolyl cis-trans isomerase activity"/>
    <property type="evidence" value="ECO:0007669"/>
    <property type="project" value="UniProtKB-KW"/>
</dbReference>
<reference evidence="7" key="1">
    <citation type="submission" date="2016-10" db="EMBL/GenBank/DDBJ databases">
        <authorList>
            <person name="Varghese N."/>
            <person name="Submissions S."/>
        </authorList>
    </citation>
    <scope>NUCLEOTIDE SEQUENCE [LARGE SCALE GENOMIC DNA]</scope>
    <source>
        <strain evidence="7">DSM 24729</strain>
    </source>
</reference>
<name>A0A1G7L2K0_9FLAO</name>
<dbReference type="eggNOG" id="COG0545">
    <property type="taxonomic scope" value="Bacteria"/>
</dbReference>
<evidence type="ECO:0000313" key="7">
    <source>
        <dbReference type="Proteomes" id="UP000182114"/>
    </source>
</evidence>
<evidence type="ECO:0000259" key="5">
    <source>
        <dbReference type="PROSITE" id="PS50059"/>
    </source>
</evidence>
<dbReference type="EMBL" id="FNBD01000015">
    <property type="protein sequence ID" value="SDF43708.1"/>
    <property type="molecule type" value="Genomic_DNA"/>
</dbReference>
<dbReference type="PROSITE" id="PS50059">
    <property type="entry name" value="FKBP_PPIASE"/>
    <property type="match status" value="1"/>
</dbReference>
<dbReference type="InterPro" id="IPR001179">
    <property type="entry name" value="PPIase_FKBP_dom"/>
</dbReference>
<dbReference type="SUPFAM" id="SSF54534">
    <property type="entry name" value="FKBP-like"/>
    <property type="match status" value="1"/>
</dbReference>
<proteinExistence type="predicted"/>
<dbReference type="Gene3D" id="3.10.50.40">
    <property type="match status" value="1"/>
</dbReference>
<gene>
    <name evidence="6" type="ORF">SAMN04487992_11537</name>
</gene>
<evidence type="ECO:0000256" key="1">
    <source>
        <dbReference type="ARBA" id="ARBA00000971"/>
    </source>
</evidence>